<evidence type="ECO:0000313" key="7">
    <source>
        <dbReference type="EMBL" id="STQ45633.1"/>
    </source>
</evidence>
<evidence type="ECO:0000256" key="5">
    <source>
        <dbReference type="SAM" id="Phobius"/>
    </source>
</evidence>
<feature type="transmembrane region" description="Helical" evidence="5">
    <location>
        <begin position="89"/>
        <end position="112"/>
    </location>
</feature>
<evidence type="ECO:0000313" key="8">
    <source>
        <dbReference type="Proteomes" id="UP000254304"/>
    </source>
</evidence>
<keyword evidence="2 5" id="KW-0812">Transmembrane</keyword>
<evidence type="ECO:0000259" key="6">
    <source>
        <dbReference type="Pfam" id="PF04893"/>
    </source>
</evidence>
<feature type="transmembrane region" description="Helical" evidence="5">
    <location>
        <begin position="49"/>
        <end position="69"/>
    </location>
</feature>
<evidence type="ECO:0000256" key="2">
    <source>
        <dbReference type="ARBA" id="ARBA00022692"/>
    </source>
</evidence>
<evidence type="ECO:0000256" key="1">
    <source>
        <dbReference type="ARBA" id="ARBA00004141"/>
    </source>
</evidence>
<comment type="subcellular location">
    <subcellularLocation>
        <location evidence="1">Membrane</location>
        <topology evidence="1">Multi-pass membrane protein</topology>
    </subcellularLocation>
</comment>
<dbReference type="EMBL" id="UGGO01000001">
    <property type="protein sequence ID" value="STQ45633.1"/>
    <property type="molecule type" value="Genomic_DNA"/>
</dbReference>
<feature type="transmembrane region" description="Helical" evidence="5">
    <location>
        <begin position="184"/>
        <end position="211"/>
    </location>
</feature>
<proteinExistence type="predicted"/>
<dbReference type="GO" id="GO:0016020">
    <property type="term" value="C:membrane"/>
    <property type="evidence" value="ECO:0007669"/>
    <property type="project" value="UniProtKB-SubCell"/>
</dbReference>
<dbReference type="Proteomes" id="UP000254304">
    <property type="component" value="Unassembled WGS sequence"/>
</dbReference>
<name>A0A377NFA5_9GAMM</name>
<accession>A0A377NFA5</accession>
<feature type="transmembrane region" description="Helical" evidence="5">
    <location>
        <begin position="149"/>
        <end position="172"/>
    </location>
</feature>
<protein>
    <submittedName>
        <fullName evidence="7">Inner membrane protein yohC</fullName>
    </submittedName>
</protein>
<dbReference type="InterPro" id="IPR006977">
    <property type="entry name" value="Yip1_dom"/>
</dbReference>
<evidence type="ECO:0000256" key="3">
    <source>
        <dbReference type="ARBA" id="ARBA00022989"/>
    </source>
</evidence>
<evidence type="ECO:0000256" key="4">
    <source>
        <dbReference type="ARBA" id="ARBA00023136"/>
    </source>
</evidence>
<organism evidence="7 8">
    <name type="scientific">Ewingella americana</name>
    <dbReference type="NCBI Taxonomy" id="41202"/>
    <lineage>
        <taxon>Bacteria</taxon>
        <taxon>Pseudomonadati</taxon>
        <taxon>Pseudomonadota</taxon>
        <taxon>Gammaproteobacteria</taxon>
        <taxon>Enterobacterales</taxon>
        <taxon>Yersiniaceae</taxon>
        <taxon>Ewingella</taxon>
    </lineage>
</organism>
<keyword evidence="3 5" id="KW-1133">Transmembrane helix</keyword>
<dbReference type="Pfam" id="PF04893">
    <property type="entry name" value="Yip1"/>
    <property type="match status" value="1"/>
</dbReference>
<feature type="transmembrane region" description="Helical" evidence="5">
    <location>
        <begin position="124"/>
        <end position="143"/>
    </location>
</feature>
<keyword evidence="4 5" id="KW-0472">Membrane</keyword>
<dbReference type="AlphaFoldDB" id="A0A377NFA5"/>
<feature type="domain" description="Yip1" evidence="6">
    <location>
        <begin position="26"/>
        <end position="199"/>
    </location>
</feature>
<reference evidence="7 8" key="1">
    <citation type="submission" date="2018-06" db="EMBL/GenBank/DDBJ databases">
        <authorList>
            <consortium name="Pathogen Informatics"/>
            <person name="Doyle S."/>
        </authorList>
    </citation>
    <scope>NUCLEOTIDE SEQUENCE [LARGE SCALE GENOMIC DNA]</scope>
    <source>
        <strain evidence="7 8">NCTC12157</strain>
    </source>
</reference>
<gene>
    <name evidence="7" type="primary">yohC</name>
    <name evidence="7" type="ORF">NCTC12157_03370</name>
</gene>
<sequence>MPEDIITRAVGGFRRLWGCTMVNHVWGLMSRPGPELQQIQRERETVSHVYSHHVLLMALIPVVCSFIGTTQLGWNFGDGQRLIVSMFTASYIAVIFYVLMLGAVALMGRIIYWMARRYDSRPSLNSCIVFAGYVATPMFLSGIVALYPMVWLCLFVGLIGLCYSGYLLYLGIPNFLNIDHREGFLFSSSTLAMGVLVLELLLALTVLMWGYGAKLF</sequence>